<reference evidence="1 2" key="1">
    <citation type="submission" date="2007-01" db="EMBL/GenBank/DDBJ databases">
        <authorList>
            <person name="Haygood M."/>
            <person name="Podell S."/>
            <person name="Anderson C."/>
            <person name="Hopkinson B."/>
            <person name="Roe K."/>
            <person name="Barbeau K."/>
            <person name="Gaasterland T."/>
            <person name="Ferriera S."/>
            <person name="Johnson J."/>
            <person name="Kravitz S."/>
            <person name="Beeson K."/>
            <person name="Sutton G."/>
            <person name="Rogers Y.-H."/>
            <person name="Friedman R."/>
            <person name="Frazier M."/>
            <person name="Venter J.C."/>
        </authorList>
    </citation>
    <scope>NUCLEOTIDE SEQUENCE [LARGE SCALE GENOMIC DNA]</scope>
    <source>
        <strain evidence="1 2">ATCC 23134</strain>
    </source>
</reference>
<dbReference type="Proteomes" id="UP000004095">
    <property type="component" value="Unassembled WGS sequence"/>
</dbReference>
<dbReference type="AlphaFoldDB" id="A1ZNF0"/>
<organism evidence="1 2">
    <name type="scientific">Microscilla marina ATCC 23134</name>
    <dbReference type="NCBI Taxonomy" id="313606"/>
    <lineage>
        <taxon>Bacteria</taxon>
        <taxon>Pseudomonadati</taxon>
        <taxon>Bacteroidota</taxon>
        <taxon>Cytophagia</taxon>
        <taxon>Cytophagales</taxon>
        <taxon>Microscillaceae</taxon>
        <taxon>Microscilla</taxon>
    </lineage>
</organism>
<comment type="caution">
    <text evidence="1">The sequence shown here is derived from an EMBL/GenBank/DDBJ whole genome shotgun (WGS) entry which is preliminary data.</text>
</comment>
<evidence type="ECO:0000313" key="2">
    <source>
        <dbReference type="Proteomes" id="UP000004095"/>
    </source>
</evidence>
<name>A1ZNF0_MICM2</name>
<accession>A1ZNF0</accession>
<proteinExistence type="predicted"/>
<gene>
    <name evidence="1" type="ORF">M23134_02171</name>
</gene>
<evidence type="ECO:0000313" key="1">
    <source>
        <dbReference type="EMBL" id="EAY28061.1"/>
    </source>
</evidence>
<sequence length="62" mass="7325">MSNKLLISSVHTIFLKNCYQTRQKKFFVKYLLNVNLLFVFEVFVTETDKAIINTSSLMYFGH</sequence>
<keyword evidence="2" id="KW-1185">Reference proteome</keyword>
<protein>
    <submittedName>
        <fullName evidence="1">Uncharacterized protein</fullName>
    </submittedName>
</protein>
<dbReference type="EMBL" id="AAWS01000018">
    <property type="protein sequence ID" value="EAY28061.1"/>
    <property type="molecule type" value="Genomic_DNA"/>
</dbReference>